<organism evidence="1 2">
    <name type="scientific">Daphnia sinensis</name>
    <dbReference type="NCBI Taxonomy" id="1820382"/>
    <lineage>
        <taxon>Eukaryota</taxon>
        <taxon>Metazoa</taxon>
        <taxon>Ecdysozoa</taxon>
        <taxon>Arthropoda</taxon>
        <taxon>Crustacea</taxon>
        <taxon>Branchiopoda</taxon>
        <taxon>Diplostraca</taxon>
        <taxon>Cladocera</taxon>
        <taxon>Anomopoda</taxon>
        <taxon>Daphniidae</taxon>
        <taxon>Daphnia</taxon>
        <taxon>Daphnia similis group</taxon>
    </lineage>
</organism>
<name>A0AAD5PUS7_9CRUS</name>
<keyword evidence="2" id="KW-1185">Reference proteome</keyword>
<evidence type="ECO:0000313" key="2">
    <source>
        <dbReference type="Proteomes" id="UP000820818"/>
    </source>
</evidence>
<reference evidence="1 2" key="1">
    <citation type="submission" date="2022-05" db="EMBL/GenBank/DDBJ databases">
        <title>A multi-omics perspective on studying reproductive biology in Daphnia sinensis.</title>
        <authorList>
            <person name="Jia J."/>
        </authorList>
    </citation>
    <scope>NUCLEOTIDE SEQUENCE [LARGE SCALE GENOMIC DNA]</scope>
    <source>
        <strain evidence="1 2">WSL</strain>
    </source>
</reference>
<sequence length="277" mass="30100">MAPSTVVQLGLAIHAGGCPSIVMVNGLKASPLGSVEFAVEIAVMILATKAIVLDMKGIRLLLGNDTLKKFKRLEIQYGEGRPKLWLGELPVGLLEEGAHRVRDGASEKIIMREGRNLPPRSLVAVEIEPLSPGLACSVLIKPSASLEKAKGISAGRILVKRDEGVVRVLTLNPGNRSQHVRAGTITGNTVEIEREVVEIAEKVETERFKALADQKKKEEEDVEIESRNNRNSTPAEIEGFRGALNDFKDCFACSKEELGHYTAAEHIIPTEEGMLPI</sequence>
<dbReference type="AlphaFoldDB" id="A0AAD5PUS7"/>
<proteinExistence type="predicted"/>
<dbReference type="Proteomes" id="UP000820818">
    <property type="component" value="Linkage Group LG7"/>
</dbReference>
<comment type="caution">
    <text evidence="1">The sequence shown here is derived from an EMBL/GenBank/DDBJ whole genome shotgun (WGS) entry which is preliminary data.</text>
</comment>
<gene>
    <name evidence="1" type="ORF">GHT06_018467</name>
</gene>
<protein>
    <submittedName>
        <fullName evidence="1">Uncharacterized protein</fullName>
    </submittedName>
</protein>
<evidence type="ECO:0000313" key="1">
    <source>
        <dbReference type="EMBL" id="KAI9555930.1"/>
    </source>
</evidence>
<accession>A0AAD5PUS7</accession>
<dbReference type="EMBL" id="WJBH02000007">
    <property type="protein sequence ID" value="KAI9555930.1"/>
    <property type="molecule type" value="Genomic_DNA"/>
</dbReference>